<dbReference type="SUPFAM" id="SSF52922">
    <property type="entry name" value="TK C-terminal domain-like"/>
    <property type="match status" value="1"/>
</dbReference>
<protein>
    <submittedName>
        <fullName evidence="2">Pyruvate dehydrogenase</fullName>
    </submittedName>
</protein>
<accession>A0A3N8QBF0</accession>
<evidence type="ECO:0000259" key="1">
    <source>
        <dbReference type="Pfam" id="PF22613"/>
    </source>
</evidence>
<evidence type="ECO:0000313" key="3">
    <source>
        <dbReference type="Proteomes" id="UP000277921"/>
    </source>
</evidence>
<reference evidence="2 3" key="1">
    <citation type="submission" date="2018-08" db="EMBL/GenBank/DDBJ databases">
        <title>Comparative analysis of Burkholderia isolates from Puerto Rico.</title>
        <authorList>
            <person name="Hall C."/>
            <person name="Sahl J."/>
            <person name="Wagner D."/>
        </authorList>
    </citation>
    <scope>NUCLEOTIDE SEQUENCE [LARGE SCALE GENOMIC DNA]</scope>
    <source>
        <strain evidence="2 3">Bp9025</strain>
    </source>
</reference>
<organism evidence="2 3">
    <name type="scientific">Burkholderia contaminans</name>
    <dbReference type="NCBI Taxonomy" id="488447"/>
    <lineage>
        <taxon>Bacteria</taxon>
        <taxon>Pseudomonadati</taxon>
        <taxon>Pseudomonadota</taxon>
        <taxon>Betaproteobacteria</taxon>
        <taxon>Burkholderiales</taxon>
        <taxon>Burkholderiaceae</taxon>
        <taxon>Burkholderia</taxon>
        <taxon>Burkholderia cepacia complex</taxon>
    </lineage>
</organism>
<dbReference type="Proteomes" id="UP000277921">
    <property type="component" value="Unassembled WGS sequence"/>
</dbReference>
<name>A0A3N8QBF0_9BURK</name>
<comment type="caution">
    <text evidence="2">The sequence shown here is derived from an EMBL/GenBank/DDBJ whole genome shotgun (WGS) entry which is preliminary data.</text>
</comment>
<dbReference type="InterPro" id="IPR009014">
    <property type="entry name" value="Transketo_C/PFOR_II"/>
</dbReference>
<dbReference type="InterPro" id="IPR055152">
    <property type="entry name" value="Transketolase-like_C_2"/>
</dbReference>
<dbReference type="AlphaFoldDB" id="A0A3N8QBF0"/>
<dbReference type="PANTHER" id="PTHR43825:SF3">
    <property type="entry name" value="PYRUVATE DEHYDROGENASE E1 COMPONENT"/>
    <property type="match status" value="1"/>
</dbReference>
<proteinExistence type="predicted"/>
<dbReference type="EMBL" id="QTQV01000038">
    <property type="protein sequence ID" value="RQT04459.1"/>
    <property type="molecule type" value="Genomic_DNA"/>
</dbReference>
<dbReference type="Gene3D" id="3.40.50.920">
    <property type="match status" value="1"/>
</dbReference>
<evidence type="ECO:0000313" key="2">
    <source>
        <dbReference type="EMBL" id="RQT04459.1"/>
    </source>
</evidence>
<sequence length="373" mass="40237">MQTARSGPPVRTPDTRRAAAACLDRLITQRLAPRGRAVSPLGAMRAAADCLERDAATAERVWIVRADAREPSVDAGAHRRISAWPLRFLDARKRFEKPLLYLLHARATDRLRLASVETIDRGIFVNDAETVASCWPKGVTPDVPHWLAANTACTPHDPSSGHEAIAILRHARRTLYVAGQPGFCYLASHDDLVPDAKPLSATAARDAFCGMVLRASRRTAAGAAAQIRLCGAGSTLAQVLEAADLLHDEWRIDSTIWSCPSYTQLARDGHAADRWNLLHPHDEPQIAHVRRCFGDKRTPVLAVTGYARHVAAQIGAFVPARFAALGADLAGPGPGTRAPSARWIAAVALRLLADDGRVPADWAAQAMQRCASG</sequence>
<dbReference type="PANTHER" id="PTHR43825">
    <property type="entry name" value="PYRUVATE DEHYDROGENASE E1 COMPONENT"/>
    <property type="match status" value="1"/>
</dbReference>
<keyword evidence="2" id="KW-0670">Pyruvate</keyword>
<dbReference type="RefSeq" id="WP_124585409.1">
    <property type="nucleotide sequence ID" value="NZ_QTQV01000038.1"/>
</dbReference>
<dbReference type="InterPro" id="IPR051157">
    <property type="entry name" value="PDH/Transketolase"/>
</dbReference>
<dbReference type="Pfam" id="PF22613">
    <property type="entry name" value="Transketolase_C_1"/>
    <property type="match status" value="1"/>
</dbReference>
<feature type="domain" description="Transketolase-like C-terminal" evidence="1">
    <location>
        <begin position="223"/>
        <end position="315"/>
    </location>
</feature>
<gene>
    <name evidence="2" type="ORF">DF051_36695</name>
</gene>